<feature type="region of interest" description="Disordered" evidence="1">
    <location>
        <begin position="77"/>
        <end position="96"/>
    </location>
</feature>
<proteinExistence type="predicted"/>
<evidence type="ECO:0000313" key="2">
    <source>
        <dbReference type="EMBL" id="CAB4014072.1"/>
    </source>
</evidence>
<keyword evidence="2" id="KW-0675">Receptor</keyword>
<dbReference type="AlphaFoldDB" id="A0A7D9ENF3"/>
<organism evidence="2 3">
    <name type="scientific">Paramuricea clavata</name>
    <name type="common">Red gorgonian</name>
    <name type="synonym">Violescent sea-whip</name>
    <dbReference type="NCBI Taxonomy" id="317549"/>
    <lineage>
        <taxon>Eukaryota</taxon>
        <taxon>Metazoa</taxon>
        <taxon>Cnidaria</taxon>
        <taxon>Anthozoa</taxon>
        <taxon>Octocorallia</taxon>
        <taxon>Malacalcyonacea</taxon>
        <taxon>Plexauridae</taxon>
        <taxon>Paramuricea</taxon>
    </lineage>
</organism>
<feature type="region of interest" description="Disordered" evidence="1">
    <location>
        <begin position="606"/>
        <end position="664"/>
    </location>
</feature>
<keyword evidence="3" id="KW-1185">Reference proteome</keyword>
<dbReference type="EMBL" id="CACRXK020008140">
    <property type="protein sequence ID" value="CAB4014072.1"/>
    <property type="molecule type" value="Genomic_DNA"/>
</dbReference>
<evidence type="ECO:0000313" key="3">
    <source>
        <dbReference type="Proteomes" id="UP001152795"/>
    </source>
</evidence>
<accession>A0A7D9ENF3</accession>
<name>A0A7D9ENF3_PARCT</name>
<protein>
    <submittedName>
        <fullName evidence="2">Transient receptor potential cation channel subfamily A member 1</fullName>
    </submittedName>
</protein>
<reference evidence="2" key="1">
    <citation type="submission" date="2020-04" db="EMBL/GenBank/DDBJ databases">
        <authorList>
            <person name="Alioto T."/>
            <person name="Alioto T."/>
            <person name="Gomez Garrido J."/>
        </authorList>
    </citation>
    <scope>NUCLEOTIDE SEQUENCE</scope>
    <source>
        <strain evidence="2">A484AB</strain>
    </source>
</reference>
<gene>
    <name evidence="2" type="ORF">PACLA_8A068416</name>
</gene>
<dbReference type="Proteomes" id="UP001152795">
    <property type="component" value="Unassembled WGS sequence"/>
</dbReference>
<comment type="caution">
    <text evidence="2">The sequence shown here is derived from an EMBL/GenBank/DDBJ whole genome shotgun (WGS) entry which is preliminary data.</text>
</comment>
<evidence type="ECO:0000256" key="1">
    <source>
        <dbReference type="SAM" id="MobiDB-lite"/>
    </source>
</evidence>
<sequence length="679" mass="76447">MSTEHLSLAWTGDFDSLKKFSNEVLNLDGEWTQPGGDRKLFTFDNSSIVWRKTKGLLLFKGEQSIAVKAKICEAMLQESPNPPSQTHSGISPGDRMDEIESLRSTQLLNGEAIQLLVNSVSQIFSMIAEIQANAKPSTDNLSKKNTEKSPEEKIEQFEYANSINTNTDNPVVLEQSEQLIESNNANSDECTPLREQNTLENTLEISGNQEGISTLNGLIDDVSDNNMKISYAKAAKSHPDLRNPSKTPIKTAKDKFSSSVWASEYMHLCYEESKLFLTNELEPRDKSRSKLKILQHAITHCTESIHDDDPANQDESDIWRILGTLMDLIRVHEFTDAGPGVGVTNHDVKFRITEVERIQSFVRDTICDGGPLDWEFKGQYEGLTDEQLNGMSFEELENSELERMKFNAFKVCDELMFRIEAAPAPGGYMKAYTSERNEDLLFNNHQLLKNYVAASENTRMALPGSHYFKMLETFIEKHFEIGEKYLEYARYACLDPSCYHCSALGWAGPVCSRIHKPMPNYNSSGFHYLSVFETPVEVDGNTRPVNDFQPRKQVKGYMAQGKLATEEEIDDFSKKFVTDKLKKKEKIDFITTHIASVLLNDPNAASASLDEESDDSAMESSDTDKDIVIADTLAPNSDADTSTSESDYDSINSEPDVESMFTTTTRSGRIATNWRVRFC</sequence>
<feature type="compositionally biased region" description="Polar residues" evidence="1">
    <location>
        <begin position="634"/>
        <end position="653"/>
    </location>
</feature>
<feature type="non-terminal residue" evidence="2">
    <location>
        <position position="1"/>
    </location>
</feature>